<dbReference type="EMBL" id="FUXP01000003">
    <property type="protein sequence ID" value="SJZ90050.1"/>
    <property type="molecule type" value="Genomic_DNA"/>
</dbReference>
<accession>A0A1T4PER7</accession>
<keyword evidence="1" id="KW-1133">Transmembrane helix</keyword>
<feature type="transmembrane region" description="Helical" evidence="1">
    <location>
        <begin position="20"/>
        <end position="39"/>
    </location>
</feature>
<dbReference type="OrthoDB" id="9907892at2"/>
<keyword evidence="1" id="KW-0472">Membrane</keyword>
<dbReference type="RefSeq" id="WP_143814168.1">
    <property type="nucleotide sequence ID" value="NZ_FUXP01000003.1"/>
</dbReference>
<name>A0A1T4PER7_9GAMM</name>
<keyword evidence="1" id="KW-0812">Transmembrane</keyword>
<reference evidence="2 3" key="1">
    <citation type="submission" date="2017-02" db="EMBL/GenBank/DDBJ databases">
        <authorList>
            <person name="Peterson S.W."/>
        </authorList>
    </citation>
    <scope>NUCLEOTIDE SEQUENCE [LARGE SCALE GENOMIC DNA]</scope>
    <source>
        <strain evidence="2 3">DSM 21749</strain>
    </source>
</reference>
<dbReference type="AlphaFoldDB" id="A0A1T4PER7"/>
<proteinExistence type="predicted"/>
<protein>
    <submittedName>
        <fullName evidence="2">Uncharacterized protein</fullName>
    </submittedName>
</protein>
<sequence>MSAATAWSSARDEWSRNARLRWGVGVIALVIGVWVFLVLRDWRDALAEEYLDRHAYLVKMQSLVGQDEWLERAEAAARIRAALEAEIPLADTIGIAQATVQTWARDLVAASGAELQVQAQAAQEVEGHPGLFRVPVVISGGLQAPKVMELIRQVESYGSLAVIEESLIMNRQNETFSLTVVAYFQVQEGVADAGA</sequence>
<evidence type="ECO:0000313" key="3">
    <source>
        <dbReference type="Proteomes" id="UP000190061"/>
    </source>
</evidence>
<gene>
    <name evidence="2" type="ORF">SAMN02745674_01158</name>
</gene>
<keyword evidence="3" id="KW-1185">Reference proteome</keyword>
<evidence type="ECO:0000256" key="1">
    <source>
        <dbReference type="SAM" id="Phobius"/>
    </source>
</evidence>
<evidence type="ECO:0000313" key="2">
    <source>
        <dbReference type="EMBL" id="SJZ90050.1"/>
    </source>
</evidence>
<dbReference type="Proteomes" id="UP000190061">
    <property type="component" value="Unassembled WGS sequence"/>
</dbReference>
<organism evidence="2 3">
    <name type="scientific">Lysobacter spongiicola DSM 21749</name>
    <dbReference type="NCBI Taxonomy" id="1122188"/>
    <lineage>
        <taxon>Bacteria</taxon>
        <taxon>Pseudomonadati</taxon>
        <taxon>Pseudomonadota</taxon>
        <taxon>Gammaproteobacteria</taxon>
        <taxon>Lysobacterales</taxon>
        <taxon>Lysobacteraceae</taxon>
        <taxon>Novilysobacter</taxon>
    </lineage>
</organism>
<dbReference type="STRING" id="1122188.SAMN02745674_01158"/>